<dbReference type="PANTHER" id="PTHR45011">
    <property type="entry name" value="DAP3-BINDING CELL DEATH ENHANCER 1"/>
    <property type="match status" value="1"/>
</dbReference>
<dbReference type="SMART" id="SM00225">
    <property type="entry name" value="BTB"/>
    <property type="match status" value="1"/>
</dbReference>
<dbReference type="InterPro" id="IPR011990">
    <property type="entry name" value="TPR-like_helical_dom_sf"/>
</dbReference>
<name>A0A2Z6SH66_9GLOM</name>
<proteinExistence type="predicted"/>
<evidence type="ECO:0000259" key="1">
    <source>
        <dbReference type="PROSITE" id="PS50097"/>
    </source>
</evidence>
<dbReference type="SMART" id="SM00671">
    <property type="entry name" value="SEL1"/>
    <property type="match status" value="6"/>
</dbReference>
<dbReference type="SUPFAM" id="SSF81901">
    <property type="entry name" value="HCP-like"/>
    <property type="match status" value="2"/>
</dbReference>
<dbReference type="Pfam" id="PF00651">
    <property type="entry name" value="BTB"/>
    <property type="match status" value="1"/>
</dbReference>
<dbReference type="Proteomes" id="UP000247702">
    <property type="component" value="Unassembled WGS sequence"/>
</dbReference>
<dbReference type="InterPro" id="IPR052748">
    <property type="entry name" value="ISR_Activator"/>
</dbReference>
<feature type="domain" description="BTB" evidence="1">
    <location>
        <begin position="24"/>
        <end position="99"/>
    </location>
</feature>
<dbReference type="InterPro" id="IPR011705">
    <property type="entry name" value="BACK"/>
</dbReference>
<reference evidence="2 3" key="1">
    <citation type="submission" date="2017-11" db="EMBL/GenBank/DDBJ databases">
        <title>The genome of Rhizophagus clarus HR1 reveals common genetic basis of auxotrophy among arbuscular mycorrhizal fungi.</title>
        <authorList>
            <person name="Kobayashi Y."/>
        </authorList>
    </citation>
    <scope>NUCLEOTIDE SEQUENCE [LARGE SCALE GENOMIC DNA]</scope>
    <source>
        <strain evidence="2 3">HR1</strain>
    </source>
</reference>
<dbReference type="Pfam" id="PF08238">
    <property type="entry name" value="Sel1"/>
    <property type="match status" value="6"/>
</dbReference>
<dbReference type="AlphaFoldDB" id="A0A2Z6SH66"/>
<protein>
    <recommendedName>
        <fullName evidence="1">BTB domain-containing protein</fullName>
    </recommendedName>
</protein>
<dbReference type="CDD" id="cd18186">
    <property type="entry name" value="BTB_POZ_ZBTB_KLHL-like"/>
    <property type="match status" value="1"/>
</dbReference>
<evidence type="ECO:0000313" key="2">
    <source>
        <dbReference type="EMBL" id="GBC09990.1"/>
    </source>
</evidence>
<gene>
    <name evidence="2" type="ORF">RclHR1_09260004</name>
</gene>
<comment type="caution">
    <text evidence="2">The sequence shown here is derived from an EMBL/GenBank/DDBJ whole genome shotgun (WGS) entry which is preliminary data.</text>
</comment>
<organism evidence="2 3">
    <name type="scientific">Rhizophagus clarus</name>
    <dbReference type="NCBI Taxonomy" id="94130"/>
    <lineage>
        <taxon>Eukaryota</taxon>
        <taxon>Fungi</taxon>
        <taxon>Fungi incertae sedis</taxon>
        <taxon>Mucoromycota</taxon>
        <taxon>Glomeromycotina</taxon>
        <taxon>Glomeromycetes</taxon>
        <taxon>Glomerales</taxon>
        <taxon>Glomeraceae</taxon>
        <taxon>Rhizophagus</taxon>
    </lineage>
</organism>
<dbReference type="EMBL" id="BEXD01004344">
    <property type="protein sequence ID" value="GBC09990.1"/>
    <property type="molecule type" value="Genomic_DNA"/>
</dbReference>
<dbReference type="Gene3D" id="1.25.40.10">
    <property type="entry name" value="Tetratricopeptide repeat domain"/>
    <property type="match status" value="2"/>
</dbReference>
<dbReference type="PROSITE" id="PS50097">
    <property type="entry name" value="BTB"/>
    <property type="match status" value="1"/>
</dbReference>
<dbReference type="InterPro" id="IPR006597">
    <property type="entry name" value="Sel1-like"/>
</dbReference>
<dbReference type="SUPFAM" id="SSF54695">
    <property type="entry name" value="POZ domain"/>
    <property type="match status" value="1"/>
</dbReference>
<dbReference type="Gene3D" id="1.25.40.420">
    <property type="match status" value="1"/>
</dbReference>
<dbReference type="Gene3D" id="3.30.710.10">
    <property type="entry name" value="Potassium Channel Kv1.1, Chain A"/>
    <property type="match status" value="1"/>
</dbReference>
<accession>A0A2Z6SH66</accession>
<evidence type="ECO:0000313" key="3">
    <source>
        <dbReference type="Proteomes" id="UP000247702"/>
    </source>
</evidence>
<keyword evidence="3" id="KW-1185">Reference proteome</keyword>
<sequence length="589" mass="68318">MYDDKFLPKLSQNLLEILEDNDFYDINIEVGNGPYVKIFRAHMIILNYRSSYLRRILSTNVNEKKNDGTLVHIKLPNISPEIFQMVLRYIYGGRLSLEEYDTSVIIKILIASSELNLKELITHLQLFLIENKKNWVEQNFNLVYQTSFENDFFLKLQSFCAELMFREPEKVFNSIDFISLSEKSLISLIQYDNFLMNEIQVWEYVLKWGIAQNPELPSDPSSYSKDDFNVLKNTLQHLIPFIKFLNMSHKEFLDKVYPYKKILPKDLREKLIKHFIQSINNPGLNTTKEIDSMKITSIRKNLSIEKDFNVIVDGVNGLIGKSVQKNKIIKQKVIEYFSDYNINTQEFYNYLLKNQVNTNSIFLLGYFNFYGIGTSENNKNAFNLFIKASKNNHVLAQYFAGYCYDYGYGVIKNDKLAFKYYGKAANKNYAKAQLEIGYSYRNGVGILQDFKKAFYWYEKAANNGEITAIYNLGNCYRNGIGIEKDDIKAFELYKQSADGGHSGGIMMLGLCYDEGIGTKINKKKAFELYQNSANLGDEVAQNNLGLMYEYGDGITKDIDKAIYWYNKSAKQGYEIARNNLVKVLTNIRN</sequence>
<dbReference type="InterPro" id="IPR011333">
    <property type="entry name" value="SKP1/BTB/POZ_sf"/>
</dbReference>
<dbReference type="InterPro" id="IPR000210">
    <property type="entry name" value="BTB/POZ_dom"/>
</dbReference>
<dbReference type="Pfam" id="PF07707">
    <property type="entry name" value="BACK"/>
    <property type="match status" value="1"/>
</dbReference>
<dbReference type="PANTHER" id="PTHR45011:SF1">
    <property type="entry name" value="DAP3-BINDING CELL DEATH ENHANCER 1"/>
    <property type="match status" value="1"/>
</dbReference>